<evidence type="ECO:0000256" key="1">
    <source>
        <dbReference type="ARBA" id="ARBA00000966"/>
    </source>
</evidence>
<dbReference type="Proteomes" id="UP001219518">
    <property type="component" value="Unassembled WGS sequence"/>
</dbReference>
<accession>A0AAE1LJ36</accession>
<dbReference type="SUPFAM" id="SSF50685">
    <property type="entry name" value="Barwin-like endoglucanases"/>
    <property type="match status" value="1"/>
</dbReference>
<evidence type="ECO:0000259" key="11">
    <source>
        <dbReference type="PROSITE" id="PS01140"/>
    </source>
</evidence>
<comment type="caution">
    <text evidence="12">The sequence shown here is derived from an EMBL/GenBank/DDBJ whole genome shotgun (WGS) entry which is preliminary data.</text>
</comment>
<keyword evidence="13" id="KW-1185">Reference proteome</keyword>
<dbReference type="AlphaFoldDB" id="A0AAE1LJ36"/>
<keyword evidence="6" id="KW-0119">Carbohydrate metabolism</keyword>
<organism evidence="12 13">
    <name type="scientific">Frankliniella fusca</name>
    <dbReference type="NCBI Taxonomy" id="407009"/>
    <lineage>
        <taxon>Eukaryota</taxon>
        <taxon>Metazoa</taxon>
        <taxon>Ecdysozoa</taxon>
        <taxon>Arthropoda</taxon>
        <taxon>Hexapoda</taxon>
        <taxon>Insecta</taxon>
        <taxon>Pterygota</taxon>
        <taxon>Neoptera</taxon>
        <taxon>Paraneoptera</taxon>
        <taxon>Thysanoptera</taxon>
        <taxon>Terebrantia</taxon>
        <taxon>Thripoidea</taxon>
        <taxon>Thripidae</taxon>
        <taxon>Frankliniella</taxon>
    </lineage>
</organism>
<protein>
    <recommendedName>
        <fullName evidence="3 9">Cellulase</fullName>
        <ecNumber evidence="3 9">3.2.1.4</ecNumber>
    </recommendedName>
</protein>
<gene>
    <name evidence="12" type="ORF">KUF71_009198</name>
</gene>
<dbReference type="PANTHER" id="PTHR39730:SF1">
    <property type="entry name" value="ENDOGLUCANASE 1"/>
    <property type="match status" value="1"/>
</dbReference>
<evidence type="ECO:0000256" key="5">
    <source>
        <dbReference type="ARBA" id="ARBA00023001"/>
    </source>
</evidence>
<dbReference type="GO" id="GO:0030245">
    <property type="term" value="P:cellulose catabolic process"/>
    <property type="evidence" value="ECO:0007669"/>
    <property type="project" value="UniProtKB-KW"/>
</dbReference>
<sequence>MAGQAAGFVLLLVAACTMQAAQGYSRTTGMAKTTRYWDCCKPACSWRSNAGDVKNPVRTCAAGGVRTLDENEQNGCTGGSSFVCNNQRPFVKDGQAYAFAAANLNGLPISSLCCTCYKLTFTDTSLAGENLIVQVTNTGSDLDNNHFDLMIPAGGEGIYTQGCPAQWPDYENSVWGEQYGGVTSRDKCDALPSNLVDGCRFRFDWFKGANNPHAKFERIACPSILSAISRCKRNDD</sequence>
<evidence type="ECO:0000313" key="12">
    <source>
        <dbReference type="EMBL" id="KAK3919912.1"/>
    </source>
</evidence>
<evidence type="ECO:0000256" key="8">
    <source>
        <dbReference type="ARBA" id="ARBA00023326"/>
    </source>
</evidence>
<name>A0AAE1LJ36_9NEOP</name>
<dbReference type="InterPro" id="IPR052288">
    <property type="entry name" value="GH45_Enzymes"/>
</dbReference>
<evidence type="ECO:0000256" key="6">
    <source>
        <dbReference type="ARBA" id="ARBA00023277"/>
    </source>
</evidence>
<evidence type="ECO:0000256" key="9">
    <source>
        <dbReference type="PROSITE-ProRule" id="PRU10069"/>
    </source>
</evidence>
<keyword evidence="7" id="KW-0326">Glycosidase</keyword>
<dbReference type="EMBL" id="JAHWGI010000985">
    <property type="protein sequence ID" value="KAK3919912.1"/>
    <property type="molecule type" value="Genomic_DNA"/>
</dbReference>
<dbReference type="InterPro" id="IPR000334">
    <property type="entry name" value="Glyco_hydro_45"/>
</dbReference>
<reference evidence="12" key="2">
    <citation type="journal article" date="2023" name="BMC Genomics">
        <title>Pest status, molecular evolution, and epigenetic factors derived from the genome assembly of Frankliniella fusca, a thysanopteran phytovirus vector.</title>
        <authorList>
            <person name="Catto M.A."/>
            <person name="Labadie P.E."/>
            <person name="Jacobson A.L."/>
            <person name="Kennedy G.G."/>
            <person name="Srinivasan R."/>
            <person name="Hunt B.G."/>
        </authorList>
    </citation>
    <scope>NUCLEOTIDE SEQUENCE</scope>
    <source>
        <strain evidence="12">PL_HMW_Pooled</strain>
    </source>
</reference>
<feature type="signal peptide" evidence="10">
    <location>
        <begin position="1"/>
        <end position="23"/>
    </location>
</feature>
<dbReference type="Gene3D" id="2.40.40.10">
    <property type="entry name" value="RlpA-like domain"/>
    <property type="match status" value="1"/>
</dbReference>
<evidence type="ECO:0000256" key="7">
    <source>
        <dbReference type="ARBA" id="ARBA00023295"/>
    </source>
</evidence>
<comment type="catalytic activity">
    <reaction evidence="1 9">
        <text>Endohydrolysis of (1-&gt;4)-beta-D-glucosidic linkages in cellulose, lichenin and cereal beta-D-glucans.</text>
        <dbReference type="EC" id="3.2.1.4"/>
    </reaction>
</comment>
<evidence type="ECO:0000256" key="3">
    <source>
        <dbReference type="ARBA" id="ARBA00012601"/>
    </source>
</evidence>
<evidence type="ECO:0000256" key="2">
    <source>
        <dbReference type="ARBA" id="ARBA00007793"/>
    </source>
</evidence>
<evidence type="ECO:0000256" key="10">
    <source>
        <dbReference type="SAM" id="SignalP"/>
    </source>
</evidence>
<keyword evidence="4" id="KW-0378">Hydrolase</keyword>
<feature type="active site" description="Nucleophile" evidence="9">
    <location>
        <position position="38"/>
    </location>
</feature>
<dbReference type="PANTHER" id="PTHR39730">
    <property type="entry name" value="ENDOGLUCANASE 1"/>
    <property type="match status" value="1"/>
</dbReference>
<reference evidence="12" key="1">
    <citation type="submission" date="2021-07" db="EMBL/GenBank/DDBJ databases">
        <authorList>
            <person name="Catto M.A."/>
            <person name="Jacobson A."/>
            <person name="Kennedy G."/>
            <person name="Labadie P."/>
            <person name="Hunt B.G."/>
            <person name="Srinivasan R."/>
        </authorList>
    </citation>
    <scope>NUCLEOTIDE SEQUENCE</scope>
    <source>
        <strain evidence="12">PL_HMW_Pooled</strain>
        <tissue evidence="12">Head</tissue>
    </source>
</reference>
<keyword evidence="10" id="KW-0732">Signal</keyword>
<keyword evidence="5" id="KW-0136">Cellulose degradation</keyword>
<feature type="chain" id="PRO_5042279202" description="Cellulase" evidence="10">
    <location>
        <begin position="24"/>
        <end position="236"/>
    </location>
</feature>
<proteinExistence type="inferred from homology"/>
<dbReference type="PROSITE" id="PS01140">
    <property type="entry name" value="GLYCOSYL_HYDROL_F45"/>
    <property type="match status" value="1"/>
</dbReference>
<evidence type="ECO:0000313" key="13">
    <source>
        <dbReference type="Proteomes" id="UP001219518"/>
    </source>
</evidence>
<dbReference type="GO" id="GO:0008810">
    <property type="term" value="F:cellulase activity"/>
    <property type="evidence" value="ECO:0007669"/>
    <property type="project" value="UniProtKB-EC"/>
</dbReference>
<keyword evidence="8" id="KW-0624">Polysaccharide degradation</keyword>
<dbReference type="InterPro" id="IPR036908">
    <property type="entry name" value="RlpA-like_sf"/>
</dbReference>
<dbReference type="Pfam" id="PF02015">
    <property type="entry name" value="Glyco_hydro_45"/>
    <property type="match status" value="1"/>
</dbReference>
<dbReference type="EC" id="3.2.1.4" evidence="3 9"/>
<evidence type="ECO:0000256" key="4">
    <source>
        <dbReference type="ARBA" id="ARBA00022801"/>
    </source>
</evidence>
<comment type="similarity">
    <text evidence="2">Belongs to the glycosyl hydrolase 45 (cellulase K) family.</text>
</comment>
<feature type="domain" description="Glycosyl hydrolases family 45 active site" evidence="11">
    <location>
        <begin position="33"/>
        <end position="44"/>
    </location>
</feature>